<organism evidence="1 2">
    <name type="scientific">Dreissena polymorpha</name>
    <name type="common">Zebra mussel</name>
    <name type="synonym">Mytilus polymorpha</name>
    <dbReference type="NCBI Taxonomy" id="45954"/>
    <lineage>
        <taxon>Eukaryota</taxon>
        <taxon>Metazoa</taxon>
        <taxon>Spiralia</taxon>
        <taxon>Lophotrochozoa</taxon>
        <taxon>Mollusca</taxon>
        <taxon>Bivalvia</taxon>
        <taxon>Autobranchia</taxon>
        <taxon>Heteroconchia</taxon>
        <taxon>Euheterodonta</taxon>
        <taxon>Imparidentia</taxon>
        <taxon>Neoheterodontei</taxon>
        <taxon>Myida</taxon>
        <taxon>Dreissenoidea</taxon>
        <taxon>Dreissenidae</taxon>
        <taxon>Dreissena</taxon>
    </lineage>
</organism>
<accession>A0A9D4GZM7</accession>
<reference evidence="1" key="2">
    <citation type="submission" date="2020-11" db="EMBL/GenBank/DDBJ databases">
        <authorList>
            <person name="McCartney M.A."/>
            <person name="Auch B."/>
            <person name="Kono T."/>
            <person name="Mallez S."/>
            <person name="Becker A."/>
            <person name="Gohl D.M."/>
            <person name="Silverstein K.A.T."/>
            <person name="Koren S."/>
            <person name="Bechman K.B."/>
            <person name="Herman A."/>
            <person name="Abrahante J.E."/>
            <person name="Garbe J."/>
        </authorList>
    </citation>
    <scope>NUCLEOTIDE SEQUENCE</scope>
    <source>
        <strain evidence="1">Duluth1</strain>
        <tissue evidence="1">Whole animal</tissue>
    </source>
</reference>
<dbReference type="AlphaFoldDB" id="A0A9D4GZM7"/>
<proteinExistence type="predicted"/>
<sequence length="104" mass="11898">MSHMFEHGVVPRNHGNMGRRPKHALCFDDVQRVVAYLLNCAEREGIPLPAAPRGRDNIPPTYLPASTTKLDLFQDYQDKDCQTHCFQVHLVKLRATYTYRLSTG</sequence>
<name>A0A9D4GZM7_DREPO</name>
<dbReference type="Proteomes" id="UP000828390">
    <property type="component" value="Unassembled WGS sequence"/>
</dbReference>
<dbReference type="EMBL" id="JAIWYP010000005">
    <property type="protein sequence ID" value="KAH3825908.1"/>
    <property type="molecule type" value="Genomic_DNA"/>
</dbReference>
<keyword evidence="2" id="KW-1185">Reference proteome</keyword>
<comment type="caution">
    <text evidence="1">The sequence shown here is derived from an EMBL/GenBank/DDBJ whole genome shotgun (WGS) entry which is preliminary data.</text>
</comment>
<protein>
    <submittedName>
        <fullName evidence="1">Uncharacterized protein</fullName>
    </submittedName>
</protein>
<evidence type="ECO:0000313" key="2">
    <source>
        <dbReference type="Proteomes" id="UP000828390"/>
    </source>
</evidence>
<evidence type="ECO:0000313" key="1">
    <source>
        <dbReference type="EMBL" id="KAH3825908.1"/>
    </source>
</evidence>
<gene>
    <name evidence="1" type="ORF">DPMN_127794</name>
</gene>
<reference evidence="1" key="1">
    <citation type="journal article" date="2019" name="bioRxiv">
        <title>The Genome of the Zebra Mussel, Dreissena polymorpha: A Resource for Invasive Species Research.</title>
        <authorList>
            <person name="McCartney M.A."/>
            <person name="Auch B."/>
            <person name="Kono T."/>
            <person name="Mallez S."/>
            <person name="Zhang Y."/>
            <person name="Obille A."/>
            <person name="Becker A."/>
            <person name="Abrahante J.E."/>
            <person name="Garbe J."/>
            <person name="Badalamenti J.P."/>
            <person name="Herman A."/>
            <person name="Mangelson H."/>
            <person name="Liachko I."/>
            <person name="Sullivan S."/>
            <person name="Sone E.D."/>
            <person name="Koren S."/>
            <person name="Silverstein K.A.T."/>
            <person name="Beckman K.B."/>
            <person name="Gohl D.M."/>
        </authorList>
    </citation>
    <scope>NUCLEOTIDE SEQUENCE</scope>
    <source>
        <strain evidence="1">Duluth1</strain>
        <tissue evidence="1">Whole animal</tissue>
    </source>
</reference>